<dbReference type="AlphaFoldDB" id="A0A1W1XF49"/>
<dbReference type="EMBL" id="FWXD01000006">
    <property type="protein sequence ID" value="SMC22248.1"/>
    <property type="molecule type" value="Genomic_DNA"/>
</dbReference>
<gene>
    <name evidence="1" type="ORF">SAMN02745857_01376</name>
</gene>
<accession>A0A1W1XF49</accession>
<evidence type="ECO:0008006" key="3">
    <source>
        <dbReference type="Google" id="ProtNLM"/>
    </source>
</evidence>
<organism evidence="1 2">
    <name type="scientific">Andreprevotia lacus DSM 23236</name>
    <dbReference type="NCBI Taxonomy" id="1121001"/>
    <lineage>
        <taxon>Bacteria</taxon>
        <taxon>Pseudomonadati</taxon>
        <taxon>Pseudomonadota</taxon>
        <taxon>Betaproteobacteria</taxon>
        <taxon>Neisseriales</taxon>
        <taxon>Chitinibacteraceae</taxon>
        <taxon>Andreprevotia</taxon>
    </lineage>
</organism>
<dbReference type="InterPro" id="IPR021710">
    <property type="entry name" value="DUF3293"/>
</dbReference>
<dbReference type="STRING" id="1121001.SAMN02745857_01376"/>
<protein>
    <recommendedName>
        <fullName evidence="3">DUF3293 domain-containing protein</fullName>
    </recommendedName>
</protein>
<evidence type="ECO:0000313" key="2">
    <source>
        <dbReference type="Proteomes" id="UP000192761"/>
    </source>
</evidence>
<sequence>MQLDPVRKAELERAYRATRYCVPALQLVLRIGEHSPALDALLRDNGLESWAFISAANPYSGVLCDYENRARHQNLLDALVGQPFWEGSGEPDSPGWLPEPSVLVLGIARDAALVLAQRFEQNAIVSGKLGEAAALIWAV</sequence>
<dbReference type="RefSeq" id="WP_084090038.1">
    <property type="nucleotide sequence ID" value="NZ_FWXD01000006.1"/>
</dbReference>
<dbReference type="OrthoDB" id="8589249at2"/>
<evidence type="ECO:0000313" key="1">
    <source>
        <dbReference type="EMBL" id="SMC22248.1"/>
    </source>
</evidence>
<dbReference type="Pfam" id="PF11697">
    <property type="entry name" value="DUF3293"/>
    <property type="match status" value="1"/>
</dbReference>
<name>A0A1W1XF49_9NEIS</name>
<dbReference type="Proteomes" id="UP000192761">
    <property type="component" value="Unassembled WGS sequence"/>
</dbReference>
<proteinExistence type="predicted"/>
<reference evidence="1 2" key="1">
    <citation type="submission" date="2017-04" db="EMBL/GenBank/DDBJ databases">
        <authorList>
            <person name="Afonso C.L."/>
            <person name="Miller P.J."/>
            <person name="Scott M.A."/>
            <person name="Spackman E."/>
            <person name="Goraichik I."/>
            <person name="Dimitrov K.M."/>
            <person name="Suarez D.L."/>
            <person name="Swayne D.E."/>
        </authorList>
    </citation>
    <scope>NUCLEOTIDE SEQUENCE [LARGE SCALE GENOMIC DNA]</scope>
    <source>
        <strain evidence="1 2">DSM 23236</strain>
    </source>
</reference>
<keyword evidence="2" id="KW-1185">Reference proteome</keyword>